<evidence type="ECO:0000313" key="1">
    <source>
        <dbReference type="EMBL" id="MEU1952773.1"/>
    </source>
</evidence>
<dbReference type="EMBL" id="JBEYBF010000007">
    <property type="protein sequence ID" value="MEU1952773.1"/>
    <property type="molecule type" value="Genomic_DNA"/>
</dbReference>
<dbReference type="GeneID" id="96246274"/>
<comment type="caution">
    <text evidence="1">The sequence shown here is derived from an EMBL/GenBank/DDBJ whole genome shotgun (WGS) entry which is preliminary data.</text>
</comment>
<accession>A0ABV2WPG3</accession>
<dbReference type="RefSeq" id="WP_030522187.1">
    <property type="nucleotide sequence ID" value="NZ_JBEXYG010000006.1"/>
</dbReference>
<dbReference type="Pfam" id="PF19939">
    <property type="entry name" value="DUF6401"/>
    <property type="match status" value="1"/>
</dbReference>
<proteinExistence type="predicted"/>
<evidence type="ECO:0000313" key="2">
    <source>
        <dbReference type="Proteomes" id="UP001550628"/>
    </source>
</evidence>
<gene>
    <name evidence="1" type="ORF">ABZ510_12990</name>
</gene>
<reference evidence="1 2" key="1">
    <citation type="submission" date="2024-06" db="EMBL/GenBank/DDBJ databases">
        <title>The Natural Products Discovery Center: Release of the First 8490 Sequenced Strains for Exploring Actinobacteria Biosynthetic Diversity.</title>
        <authorList>
            <person name="Kalkreuter E."/>
            <person name="Kautsar S.A."/>
            <person name="Yang D."/>
            <person name="Bader C.D."/>
            <person name="Teijaro C.N."/>
            <person name="Fluegel L."/>
            <person name="Davis C.M."/>
            <person name="Simpson J.R."/>
            <person name="Lauterbach L."/>
            <person name="Steele A.D."/>
            <person name="Gui C."/>
            <person name="Meng S."/>
            <person name="Li G."/>
            <person name="Viehrig K."/>
            <person name="Ye F."/>
            <person name="Su P."/>
            <person name="Kiefer A.F."/>
            <person name="Nichols A."/>
            <person name="Cepeda A.J."/>
            <person name="Yan W."/>
            <person name="Fan B."/>
            <person name="Jiang Y."/>
            <person name="Adhikari A."/>
            <person name="Zheng C.-J."/>
            <person name="Schuster L."/>
            <person name="Cowan T.M."/>
            <person name="Smanski M.J."/>
            <person name="Chevrette M.G."/>
            <person name="De Carvalho L.P.S."/>
            <person name="Shen B."/>
        </authorList>
    </citation>
    <scope>NUCLEOTIDE SEQUENCE [LARGE SCALE GENOMIC DNA]</scope>
    <source>
        <strain evidence="1 2">NPDC019708</strain>
    </source>
</reference>
<name>A0ABV2WPG3_9NOCA</name>
<organism evidence="1 2">
    <name type="scientific">Nocardia rhamnosiphila</name>
    <dbReference type="NCBI Taxonomy" id="426716"/>
    <lineage>
        <taxon>Bacteria</taxon>
        <taxon>Bacillati</taxon>
        <taxon>Actinomycetota</taxon>
        <taxon>Actinomycetes</taxon>
        <taxon>Mycobacteriales</taxon>
        <taxon>Nocardiaceae</taxon>
        <taxon>Nocardia</taxon>
    </lineage>
</organism>
<protein>
    <submittedName>
        <fullName evidence="1">DUF6401 family natural product biosynthesis protein</fullName>
    </submittedName>
</protein>
<dbReference type="InterPro" id="IPR045647">
    <property type="entry name" value="DUF6401"/>
</dbReference>
<dbReference type="Proteomes" id="UP001550628">
    <property type="component" value="Unassembled WGS sequence"/>
</dbReference>
<keyword evidence="2" id="KW-1185">Reference proteome</keyword>
<sequence length="112" mass="11901">MFALGPRVFEISARRYLEGIHRTHGAPAFAAAAALPGLSAQLDQHAAAVRDILDLGIDTAGRIPPAVLLAGYMRGLLEDRTAPVTEPADWATAEWLHLRLAGACLQAGYSAR</sequence>